<name>A0A8H3X670_GIGMA</name>
<organism evidence="1 2">
    <name type="scientific">Gigaspora margarita</name>
    <dbReference type="NCBI Taxonomy" id="4874"/>
    <lineage>
        <taxon>Eukaryota</taxon>
        <taxon>Fungi</taxon>
        <taxon>Fungi incertae sedis</taxon>
        <taxon>Mucoromycota</taxon>
        <taxon>Glomeromycotina</taxon>
        <taxon>Glomeromycetes</taxon>
        <taxon>Diversisporales</taxon>
        <taxon>Gigasporaceae</taxon>
        <taxon>Gigaspora</taxon>
    </lineage>
</organism>
<dbReference type="EMBL" id="WTPW01001652">
    <property type="protein sequence ID" value="KAF0424476.1"/>
    <property type="molecule type" value="Genomic_DNA"/>
</dbReference>
<dbReference type="Proteomes" id="UP000439903">
    <property type="component" value="Unassembled WGS sequence"/>
</dbReference>
<sequence length="77" mass="8495">MICSNTLASNILFAQTSLSTELYEYCSIAPKCQSTDTSNLYSTSSISEMATQPRNTAIFNHNVDNYIMSGQQGQQCQ</sequence>
<accession>A0A8H3X670</accession>
<reference evidence="1 2" key="1">
    <citation type="journal article" date="2019" name="Environ. Microbiol.">
        <title>At the nexus of three kingdoms: the genome of the mycorrhizal fungus Gigaspora margarita provides insights into plant, endobacterial and fungal interactions.</title>
        <authorList>
            <person name="Venice F."/>
            <person name="Ghignone S."/>
            <person name="Salvioli di Fossalunga A."/>
            <person name="Amselem J."/>
            <person name="Novero M."/>
            <person name="Xianan X."/>
            <person name="Sedzielewska Toro K."/>
            <person name="Morin E."/>
            <person name="Lipzen A."/>
            <person name="Grigoriev I.V."/>
            <person name="Henrissat B."/>
            <person name="Martin F.M."/>
            <person name="Bonfante P."/>
        </authorList>
    </citation>
    <scope>NUCLEOTIDE SEQUENCE [LARGE SCALE GENOMIC DNA]</scope>
    <source>
        <strain evidence="1 2">BEG34</strain>
    </source>
</reference>
<gene>
    <name evidence="1" type="ORF">F8M41_006612</name>
</gene>
<evidence type="ECO:0000313" key="2">
    <source>
        <dbReference type="Proteomes" id="UP000439903"/>
    </source>
</evidence>
<dbReference type="AlphaFoldDB" id="A0A8H3X670"/>
<proteinExistence type="predicted"/>
<evidence type="ECO:0000313" key="1">
    <source>
        <dbReference type="EMBL" id="KAF0424476.1"/>
    </source>
</evidence>
<comment type="caution">
    <text evidence="1">The sequence shown here is derived from an EMBL/GenBank/DDBJ whole genome shotgun (WGS) entry which is preliminary data.</text>
</comment>
<protein>
    <submittedName>
        <fullName evidence="1">Uncharacterized protein</fullName>
    </submittedName>
</protein>
<keyword evidence="2" id="KW-1185">Reference proteome</keyword>